<dbReference type="KEGG" id="pbd:PBOR_19895"/>
<reference evidence="1" key="1">
    <citation type="submission" date="2014-08" db="EMBL/GenBank/DDBJ databases">
        <title>Comparative genomics of the Paenibacillus odorifer group.</title>
        <authorList>
            <person name="den Bakker H.C."/>
            <person name="Tsai Y.-C.Y.-C."/>
            <person name="Martin N."/>
            <person name="Korlach J."/>
            <person name="Wiedmann M."/>
        </authorList>
    </citation>
    <scope>NUCLEOTIDE SEQUENCE [LARGE SCALE GENOMIC DNA]</scope>
    <source>
        <strain evidence="1">DSM 13188</strain>
    </source>
</reference>
<dbReference type="Proteomes" id="UP000029518">
    <property type="component" value="Chromosome"/>
</dbReference>
<keyword evidence="2" id="KW-1185">Reference proteome</keyword>
<dbReference type="EMBL" id="CP009285">
    <property type="protein sequence ID" value="AIQ58934.1"/>
    <property type="molecule type" value="Genomic_DNA"/>
</dbReference>
<sequence>MKDYPITEQQAQEMFEAHSSYIYGIALPNIWMGAVLEDDIGTLYMNQGGDGGTADYYYFNFSPLTELNPKPEYVTLIVSETLHVEELEQGKEHKSLTGSFPVTL</sequence>
<accession>A0A089MR47</accession>
<gene>
    <name evidence="1" type="ORF">PBOR_19895</name>
</gene>
<dbReference type="AlphaFoldDB" id="A0A089MR47"/>
<organism evidence="1 2">
    <name type="scientific">Paenibacillus borealis</name>
    <dbReference type="NCBI Taxonomy" id="160799"/>
    <lineage>
        <taxon>Bacteria</taxon>
        <taxon>Bacillati</taxon>
        <taxon>Bacillota</taxon>
        <taxon>Bacilli</taxon>
        <taxon>Bacillales</taxon>
        <taxon>Paenibacillaceae</taxon>
        <taxon>Paenibacillus</taxon>
    </lineage>
</organism>
<dbReference type="RefSeq" id="WP_042214362.1">
    <property type="nucleotide sequence ID" value="NZ_CP009285.1"/>
</dbReference>
<protein>
    <submittedName>
        <fullName evidence="1">Uncharacterized protein</fullName>
    </submittedName>
</protein>
<proteinExistence type="predicted"/>
<evidence type="ECO:0000313" key="1">
    <source>
        <dbReference type="EMBL" id="AIQ58934.1"/>
    </source>
</evidence>
<evidence type="ECO:0000313" key="2">
    <source>
        <dbReference type="Proteomes" id="UP000029518"/>
    </source>
</evidence>
<name>A0A089MR47_PAEBO</name>
<dbReference type="HOGENOM" id="CLU_2247323_0_0_9"/>